<gene>
    <name evidence="6" type="ORF">SAMN04487788_3183</name>
</gene>
<feature type="domain" description="Glycosyl transferase family 1" evidence="4">
    <location>
        <begin position="122"/>
        <end position="269"/>
    </location>
</feature>
<dbReference type="PANTHER" id="PTHR45947:SF3">
    <property type="entry name" value="SULFOQUINOVOSYL TRANSFERASE SQD2"/>
    <property type="match status" value="1"/>
</dbReference>
<dbReference type="EMBL" id="FNJN01000008">
    <property type="protein sequence ID" value="SDP36433.1"/>
    <property type="molecule type" value="Genomic_DNA"/>
</dbReference>
<evidence type="ECO:0000259" key="4">
    <source>
        <dbReference type="Pfam" id="PF00534"/>
    </source>
</evidence>
<dbReference type="Pfam" id="PF13439">
    <property type="entry name" value="Glyco_transf_4"/>
    <property type="match status" value="1"/>
</dbReference>
<evidence type="ECO:0000256" key="2">
    <source>
        <dbReference type="ARBA" id="ARBA00022676"/>
    </source>
</evidence>
<dbReference type="SUPFAM" id="SSF53756">
    <property type="entry name" value="UDP-Glycosyltransferase/glycogen phosphorylase"/>
    <property type="match status" value="1"/>
</dbReference>
<proteinExistence type="predicted"/>
<dbReference type="GO" id="GO:1901137">
    <property type="term" value="P:carbohydrate derivative biosynthetic process"/>
    <property type="evidence" value="ECO:0007669"/>
    <property type="project" value="UniProtKB-ARBA"/>
</dbReference>
<dbReference type="CDD" id="cd03801">
    <property type="entry name" value="GT4_PimA-like"/>
    <property type="match status" value="1"/>
</dbReference>
<evidence type="ECO:0000256" key="1">
    <source>
        <dbReference type="ARBA" id="ARBA00021292"/>
    </source>
</evidence>
<dbReference type="InterPro" id="IPR050194">
    <property type="entry name" value="Glycosyltransferase_grp1"/>
</dbReference>
<dbReference type="PANTHER" id="PTHR45947">
    <property type="entry name" value="SULFOQUINOVOSYL TRANSFERASE SQD2"/>
    <property type="match status" value="1"/>
</dbReference>
<name>A0A1H0S3U3_MICTS</name>
<reference evidence="6 7" key="1">
    <citation type="submission" date="2016-10" db="EMBL/GenBank/DDBJ databases">
        <authorList>
            <person name="de Groot N.N."/>
        </authorList>
    </citation>
    <scope>NUCLEOTIDE SEQUENCE [LARGE SCALE GENOMIC DNA]</scope>
    <source>
        <strain evidence="6 7">StLB037</strain>
    </source>
</reference>
<dbReference type="GO" id="GO:0016757">
    <property type="term" value="F:glycosyltransferase activity"/>
    <property type="evidence" value="ECO:0007669"/>
    <property type="project" value="UniProtKB-KW"/>
</dbReference>
<feature type="domain" description="Glycosyltransferase subfamily 4-like N-terminal" evidence="5">
    <location>
        <begin position="9"/>
        <end position="107"/>
    </location>
</feature>
<keyword evidence="2" id="KW-0328">Glycosyltransferase</keyword>
<evidence type="ECO:0000313" key="6">
    <source>
        <dbReference type="EMBL" id="SDP36433.1"/>
    </source>
</evidence>
<organism evidence="6 7">
    <name type="scientific">Microbacterium testaceum (strain StLB037)</name>
    <dbReference type="NCBI Taxonomy" id="979556"/>
    <lineage>
        <taxon>Bacteria</taxon>
        <taxon>Bacillati</taxon>
        <taxon>Actinomycetota</taxon>
        <taxon>Actinomycetes</taxon>
        <taxon>Micrococcales</taxon>
        <taxon>Microbacteriaceae</taxon>
        <taxon>Microbacterium</taxon>
    </lineage>
</organism>
<dbReference type="InterPro" id="IPR001296">
    <property type="entry name" value="Glyco_trans_1"/>
</dbReference>
<dbReference type="Gene3D" id="3.40.50.2000">
    <property type="entry name" value="Glycogen Phosphorylase B"/>
    <property type="match status" value="2"/>
</dbReference>
<evidence type="ECO:0000313" key="7">
    <source>
        <dbReference type="Proteomes" id="UP000186456"/>
    </source>
</evidence>
<evidence type="ECO:0000256" key="3">
    <source>
        <dbReference type="ARBA" id="ARBA00022679"/>
    </source>
</evidence>
<sequence length="307" mass="33523">MFAVERAGVARALSGIRADVVHAHWTYEFALGALKTRDRPTVITAHDAPFTVLSHMPDAYRLVRALLALRTRLKRPTLTAVSPYLAERWRREMFYRDPIDVIPNPVSASMHHSQGGAASGAGPIILSVTDSSRRKNVMTLLRAFPIIRARYPNAELRLVGNGLGPDDEMARTWTRDSPASGVVFVGRRGRDDVASEYARATVFCHTSLEESQGLVLLEAVREGLPVVAGRDSGAVRWTLFDGAAGILTDVRSPQAVADALILAISTPERASTEGFDGARMVEERFGTDVIADIYLEKYRRTIAAAAA</sequence>
<dbReference type="Pfam" id="PF00534">
    <property type="entry name" value="Glycos_transf_1"/>
    <property type="match status" value="1"/>
</dbReference>
<dbReference type="InterPro" id="IPR028098">
    <property type="entry name" value="Glyco_trans_4-like_N"/>
</dbReference>
<evidence type="ECO:0000259" key="5">
    <source>
        <dbReference type="Pfam" id="PF13439"/>
    </source>
</evidence>
<protein>
    <recommendedName>
        <fullName evidence="1">D-inositol 3-phosphate glycosyltransferase</fullName>
    </recommendedName>
</protein>
<accession>A0A1H0S3U3</accession>
<dbReference type="AlphaFoldDB" id="A0A1H0S3U3"/>
<keyword evidence="3 6" id="KW-0808">Transferase</keyword>
<dbReference type="Proteomes" id="UP000186456">
    <property type="component" value="Unassembled WGS sequence"/>
</dbReference>